<name>A0A7C5T0C7_9AQUI</name>
<dbReference type="AlphaFoldDB" id="A0A7C5T0C7"/>
<proteinExistence type="predicted"/>
<dbReference type="InterPro" id="IPR050194">
    <property type="entry name" value="Glycosyltransferase_grp1"/>
</dbReference>
<dbReference type="PANTHER" id="PTHR45947:SF3">
    <property type="entry name" value="SULFOQUINOVOSYL TRANSFERASE SQD2"/>
    <property type="match status" value="1"/>
</dbReference>
<dbReference type="InterPro" id="IPR003141">
    <property type="entry name" value="Pol/His_phosphatase_N"/>
</dbReference>
<dbReference type="CDD" id="cd03814">
    <property type="entry name" value="GT4-like"/>
    <property type="match status" value="1"/>
</dbReference>
<dbReference type="EMBL" id="DSAC01000087">
    <property type="protein sequence ID" value="HHO74346.1"/>
    <property type="molecule type" value="Genomic_DNA"/>
</dbReference>
<sequence>MKNSLAKADLHLHSKASNLPGGWFSKLIGCPESFTEPMEIYKRLKERGMTYITITDHNTIDGVLEIAHLPEVFISCEYTVEFPEEKAKVHVLAYGIDEKIHEDLKKLRENIYEFVAYLKAKNIAHSLAHPLYAVQDTKITKSLVEKFVLLFDNWEVINGTRGENLRELEEKLARLYDGWEKIHQLEEKYKIKSLRTRPYISFTAGSDDHGGMDVGRTWTEAQALSKEEFLQAIREGRTSVNTEKLGYERLLNMVSRVGYDFLLNKGKIPSALKPFTDFIFMHSNNPMTELFLRTFLGTNAERHALLKEALDKIPKLALERFLKDPSTSTFGESILALILHSAPVFLAYGQKVEEKKAEEVAKSFGIIPKRKERLAYITDTHFEINGVARSSRIIRELAEKHDLPLDVITVWEGNVKENNLVLLKPAFEFSTPFYEEFKLRVPTLISLLDLLRNYSRVHIATPGPLGIMAFGVAKALGLPTTFAFHTDLPAYAYAYTGSRELMDISYKLIALLCNACERVFVPSEAYKKLLREKGVREEKIKVFKRGVDTSLFNPSKKEEGFFQRKFGVQVRGNVVLYVGRVSKEKNLDAFLYCAKNFPEDTFIIVGDGPYREEIEKKKPRNVYLLGYLTGEELAKAYASADVFLFPSETETYGQVILEAMASGLPVVVSSKGASHEHVEEGVNGFIAHSYEDFVEKLGRLLESPRLREFMSAEALRYAQSMDLTETYLDYINKLLGRVGVKV</sequence>
<organism evidence="2">
    <name type="scientific">Thermocrinis ruber</name>
    <dbReference type="NCBI Taxonomy" id="75906"/>
    <lineage>
        <taxon>Bacteria</taxon>
        <taxon>Pseudomonadati</taxon>
        <taxon>Aquificota</taxon>
        <taxon>Aquificia</taxon>
        <taxon>Aquificales</taxon>
        <taxon>Aquificaceae</taxon>
        <taxon>Thermocrinis</taxon>
    </lineage>
</organism>
<dbReference type="InterPro" id="IPR001296">
    <property type="entry name" value="Glyco_trans_1"/>
</dbReference>
<dbReference type="Gene3D" id="3.20.20.140">
    <property type="entry name" value="Metal-dependent hydrolases"/>
    <property type="match status" value="1"/>
</dbReference>
<reference evidence="2" key="1">
    <citation type="journal article" date="2020" name="mSystems">
        <title>Genome- and Community-Level Interaction Insights into Carbon Utilization and Element Cycling Functions of Hydrothermarchaeota in Hydrothermal Sediment.</title>
        <authorList>
            <person name="Zhou Z."/>
            <person name="Liu Y."/>
            <person name="Xu W."/>
            <person name="Pan J."/>
            <person name="Luo Z.H."/>
            <person name="Li M."/>
        </authorList>
    </citation>
    <scope>NUCLEOTIDE SEQUENCE [LARGE SCALE GENOMIC DNA]</scope>
    <source>
        <strain evidence="2">SpSt-114</strain>
    </source>
</reference>
<evidence type="ECO:0000259" key="1">
    <source>
        <dbReference type="SMART" id="SM00481"/>
    </source>
</evidence>
<dbReference type="SUPFAM" id="SSF89550">
    <property type="entry name" value="PHP domain-like"/>
    <property type="match status" value="1"/>
</dbReference>
<dbReference type="SUPFAM" id="SSF53756">
    <property type="entry name" value="UDP-Glycosyltransferase/glycogen phosphorylase"/>
    <property type="match status" value="1"/>
</dbReference>
<accession>A0A7C5T0C7</accession>
<dbReference type="Pfam" id="PF00534">
    <property type="entry name" value="Glycos_transf_1"/>
    <property type="match status" value="1"/>
</dbReference>
<dbReference type="Pfam" id="PF13263">
    <property type="entry name" value="PHP_C"/>
    <property type="match status" value="1"/>
</dbReference>
<evidence type="ECO:0000313" key="2">
    <source>
        <dbReference type="EMBL" id="HHO74346.1"/>
    </source>
</evidence>
<dbReference type="PANTHER" id="PTHR45947">
    <property type="entry name" value="SULFOQUINOVOSYL TRANSFERASE SQD2"/>
    <property type="match status" value="1"/>
</dbReference>
<dbReference type="Pfam" id="PF13439">
    <property type="entry name" value="Glyco_transf_4"/>
    <property type="match status" value="1"/>
</dbReference>
<dbReference type="InterPro" id="IPR016195">
    <property type="entry name" value="Pol/histidinol_Pase-like"/>
</dbReference>
<protein>
    <submittedName>
        <fullName evidence="2">Glycosyltransferase</fullName>
    </submittedName>
</protein>
<keyword evidence="2" id="KW-0808">Transferase</keyword>
<comment type="caution">
    <text evidence="2">The sequence shown here is derived from an EMBL/GenBank/DDBJ whole genome shotgun (WGS) entry which is preliminary data.</text>
</comment>
<gene>
    <name evidence="2" type="ORF">ENN04_06930</name>
</gene>
<dbReference type="InterPro" id="IPR028098">
    <property type="entry name" value="Glyco_trans_4-like_N"/>
</dbReference>
<feature type="domain" description="Polymerase/histidinol phosphatase N-terminal" evidence="1">
    <location>
        <begin position="8"/>
        <end position="82"/>
    </location>
</feature>
<dbReference type="SMART" id="SM00481">
    <property type="entry name" value="POLIIIAc"/>
    <property type="match status" value="1"/>
</dbReference>
<dbReference type="Gene3D" id="3.40.50.2000">
    <property type="entry name" value="Glycogen Phosphorylase B"/>
    <property type="match status" value="2"/>
</dbReference>
<dbReference type="GO" id="GO:0016757">
    <property type="term" value="F:glycosyltransferase activity"/>
    <property type="evidence" value="ECO:0007669"/>
    <property type="project" value="InterPro"/>
</dbReference>